<dbReference type="InterPro" id="IPR037121">
    <property type="entry name" value="Ribosomal_bL25_C"/>
</dbReference>
<accession>A0A8J6TFP8</accession>
<evidence type="ECO:0000256" key="6">
    <source>
        <dbReference type="SAM" id="MobiDB-lite"/>
    </source>
</evidence>
<organism evidence="9 10">
    <name type="scientific">Candidatus Desulfobia pelagia</name>
    <dbReference type="NCBI Taxonomy" id="2841692"/>
    <lineage>
        <taxon>Bacteria</taxon>
        <taxon>Pseudomonadati</taxon>
        <taxon>Thermodesulfobacteriota</taxon>
        <taxon>Desulfobulbia</taxon>
        <taxon>Desulfobulbales</taxon>
        <taxon>Desulfobulbaceae</taxon>
        <taxon>Candidatus Desulfobia</taxon>
    </lineage>
</organism>
<comment type="caution">
    <text evidence="9">The sequence shown here is derived from an EMBL/GenBank/DDBJ whole genome shotgun (WGS) entry which is preliminary data.</text>
</comment>
<dbReference type="PANTHER" id="PTHR33284">
    <property type="entry name" value="RIBOSOMAL PROTEIN L25/GLN-TRNA SYNTHETASE, ANTI-CODON-BINDING DOMAIN-CONTAINING PROTEIN"/>
    <property type="match status" value="1"/>
</dbReference>
<feature type="compositionally biased region" description="Acidic residues" evidence="6">
    <location>
        <begin position="192"/>
        <end position="212"/>
    </location>
</feature>
<keyword evidence="3 5" id="KW-0689">Ribosomal protein</keyword>
<dbReference type="GO" id="GO:0022625">
    <property type="term" value="C:cytosolic large ribosomal subunit"/>
    <property type="evidence" value="ECO:0007669"/>
    <property type="project" value="TreeGrafter"/>
</dbReference>
<dbReference type="InterPro" id="IPR020056">
    <property type="entry name" value="Rbsml_bL25/Gln-tRNA_synth_N"/>
</dbReference>
<dbReference type="AlphaFoldDB" id="A0A8J6TFP8"/>
<dbReference type="Pfam" id="PF14693">
    <property type="entry name" value="Ribosomal_TL5_C"/>
    <property type="match status" value="1"/>
</dbReference>
<evidence type="ECO:0000256" key="1">
    <source>
        <dbReference type="ARBA" id="ARBA00022730"/>
    </source>
</evidence>
<dbReference type="InterPro" id="IPR011035">
    <property type="entry name" value="Ribosomal_bL25/Gln-tRNA_synth"/>
</dbReference>
<evidence type="ECO:0000313" key="10">
    <source>
        <dbReference type="Proteomes" id="UP000614424"/>
    </source>
</evidence>
<dbReference type="InterPro" id="IPR001021">
    <property type="entry name" value="Ribosomal_bL25_long"/>
</dbReference>
<dbReference type="EMBL" id="JACNJZ010000096">
    <property type="protein sequence ID" value="MBC8317663.1"/>
    <property type="molecule type" value="Genomic_DNA"/>
</dbReference>
<dbReference type="HAMAP" id="MF_01334">
    <property type="entry name" value="Ribosomal_bL25_CTC"/>
    <property type="match status" value="1"/>
</dbReference>
<reference evidence="9 10" key="1">
    <citation type="submission" date="2020-08" db="EMBL/GenBank/DDBJ databases">
        <title>Bridging the membrane lipid divide: bacteria of the FCB group superphylum have the potential to synthesize archaeal ether lipids.</title>
        <authorList>
            <person name="Villanueva L."/>
            <person name="Von Meijenfeldt F.A.B."/>
            <person name="Westbye A.B."/>
            <person name="Yadav S."/>
            <person name="Hopmans E.C."/>
            <person name="Dutilh B.E."/>
            <person name="Sinninghe Damste J.S."/>
        </authorList>
    </citation>
    <scope>NUCLEOTIDE SEQUENCE [LARGE SCALE GENOMIC DNA]</scope>
    <source>
        <strain evidence="9">NIOZ-UU47</strain>
    </source>
</reference>
<evidence type="ECO:0000256" key="3">
    <source>
        <dbReference type="ARBA" id="ARBA00022980"/>
    </source>
</evidence>
<evidence type="ECO:0000313" key="9">
    <source>
        <dbReference type="EMBL" id="MBC8317663.1"/>
    </source>
</evidence>
<dbReference type="Proteomes" id="UP000614424">
    <property type="component" value="Unassembled WGS sequence"/>
</dbReference>
<dbReference type="Gene3D" id="2.40.240.10">
    <property type="entry name" value="Ribosomal Protein L25, Chain P"/>
    <property type="match status" value="1"/>
</dbReference>
<protein>
    <recommendedName>
        <fullName evidence="5">Large ribosomal subunit protein bL25</fullName>
    </recommendedName>
    <alternativeName>
        <fullName evidence="5">General stress protein CTC</fullName>
    </alternativeName>
</protein>
<evidence type="ECO:0000256" key="2">
    <source>
        <dbReference type="ARBA" id="ARBA00022884"/>
    </source>
</evidence>
<keyword evidence="4 5" id="KW-0687">Ribonucleoprotein</keyword>
<dbReference type="Gene3D" id="2.170.120.20">
    <property type="entry name" value="Ribosomal protein L25, beta domain"/>
    <property type="match status" value="1"/>
</dbReference>
<evidence type="ECO:0000256" key="4">
    <source>
        <dbReference type="ARBA" id="ARBA00023274"/>
    </source>
</evidence>
<evidence type="ECO:0000256" key="5">
    <source>
        <dbReference type="HAMAP-Rule" id="MF_01334"/>
    </source>
</evidence>
<feature type="domain" description="Large ribosomal subunit protein bL25 beta" evidence="8">
    <location>
        <begin position="109"/>
        <end position="186"/>
    </location>
</feature>
<comment type="function">
    <text evidence="5">This is one of the proteins that binds to the 5S RNA in the ribosome where it forms part of the central protuberance.</text>
</comment>
<gene>
    <name evidence="5" type="primary">rplY</name>
    <name evidence="5" type="synonym">ctc</name>
    <name evidence="9" type="ORF">H8E41_07125</name>
</gene>
<dbReference type="InterPro" id="IPR029751">
    <property type="entry name" value="Ribosomal_L25_dom"/>
</dbReference>
<proteinExistence type="inferred from homology"/>
<dbReference type="GO" id="GO:0008097">
    <property type="term" value="F:5S rRNA binding"/>
    <property type="evidence" value="ECO:0007669"/>
    <property type="project" value="InterPro"/>
</dbReference>
<dbReference type="GO" id="GO:0006412">
    <property type="term" value="P:translation"/>
    <property type="evidence" value="ECO:0007669"/>
    <property type="project" value="UniProtKB-UniRule"/>
</dbReference>
<dbReference type="SUPFAM" id="SSF50715">
    <property type="entry name" value="Ribosomal protein L25-like"/>
    <property type="match status" value="1"/>
</dbReference>
<feature type="region of interest" description="Disordered" evidence="6">
    <location>
        <begin position="192"/>
        <end position="218"/>
    </location>
</feature>
<comment type="subunit">
    <text evidence="5">Part of the 50S ribosomal subunit; part of the 5S rRNA/L5/L18/L25 subcomplex. Contacts the 5S rRNA. Binds to the 5S rRNA independently of L5 and L18.</text>
</comment>
<evidence type="ECO:0000259" key="8">
    <source>
        <dbReference type="Pfam" id="PF14693"/>
    </source>
</evidence>
<dbReference type="PANTHER" id="PTHR33284:SF1">
    <property type="entry name" value="RIBOSOMAL PROTEIN L25_GLN-TRNA SYNTHETASE, ANTI-CODON-BINDING DOMAIN-CONTAINING PROTEIN"/>
    <property type="match status" value="1"/>
</dbReference>
<dbReference type="Pfam" id="PF01386">
    <property type="entry name" value="Ribosomal_L25p"/>
    <property type="match status" value="1"/>
</dbReference>
<name>A0A8J6TFP8_9BACT</name>
<evidence type="ECO:0000259" key="7">
    <source>
        <dbReference type="Pfam" id="PF01386"/>
    </source>
</evidence>
<keyword evidence="1 5" id="KW-0699">rRNA-binding</keyword>
<feature type="domain" description="Large ribosomal subunit protein bL25 L25" evidence="7">
    <location>
        <begin position="7"/>
        <end position="97"/>
    </location>
</feature>
<dbReference type="InterPro" id="IPR020930">
    <property type="entry name" value="Ribosomal_uL5_bac-type"/>
</dbReference>
<dbReference type="NCBIfam" id="TIGR00731">
    <property type="entry name" value="bL25_bact_ctc"/>
    <property type="match status" value="1"/>
</dbReference>
<comment type="similarity">
    <text evidence="5">Belongs to the bacterial ribosomal protein bL25 family. CTC subfamily.</text>
</comment>
<dbReference type="CDD" id="cd00495">
    <property type="entry name" value="Ribosomal_L25_TL5_CTC"/>
    <property type="match status" value="1"/>
</dbReference>
<sequence>MLQLDVTARVRSNFGKGAARSLRRAGRTPAVLYGPGAEPLILDLDSHSFTKSLLKIRRRNAVINLEVEGNEGVARRHVLVKELQVHPVQDSLIHADFYEIALDKPSVFAVPVKYEGKAIGVELGGELSTPVTAVNIEGLPLDIPDLITLNVTKLKLGKKLTCADMVIPGNVTLLEDLDTVCVAVVTATIIPDEEEEEEAAAAEGEDAAEGSEEAPAAE</sequence>
<keyword evidence="2 5" id="KW-0694">RNA-binding</keyword>
<dbReference type="GO" id="GO:0003735">
    <property type="term" value="F:structural constituent of ribosome"/>
    <property type="evidence" value="ECO:0007669"/>
    <property type="project" value="InterPro"/>
</dbReference>
<dbReference type="InterPro" id="IPR020057">
    <property type="entry name" value="Ribosomal_bL25_b-dom"/>
</dbReference>